<organism evidence="1">
    <name type="scientific">marine metagenome</name>
    <dbReference type="NCBI Taxonomy" id="408172"/>
    <lineage>
        <taxon>unclassified sequences</taxon>
        <taxon>metagenomes</taxon>
        <taxon>ecological metagenomes</taxon>
    </lineage>
</organism>
<dbReference type="AlphaFoldDB" id="A0A382EAD7"/>
<reference evidence="1" key="1">
    <citation type="submission" date="2018-05" db="EMBL/GenBank/DDBJ databases">
        <authorList>
            <person name="Lanie J.A."/>
            <person name="Ng W.-L."/>
            <person name="Kazmierczak K.M."/>
            <person name="Andrzejewski T.M."/>
            <person name="Davidsen T.M."/>
            <person name="Wayne K.J."/>
            <person name="Tettelin H."/>
            <person name="Glass J.I."/>
            <person name="Rusch D."/>
            <person name="Podicherti R."/>
            <person name="Tsui H.-C.T."/>
            <person name="Winkler M.E."/>
        </authorList>
    </citation>
    <scope>NUCLEOTIDE SEQUENCE</scope>
</reference>
<gene>
    <name evidence="1" type="ORF">METZ01_LOCUS200444</name>
</gene>
<feature type="non-terminal residue" evidence="1">
    <location>
        <position position="1"/>
    </location>
</feature>
<dbReference type="InterPro" id="IPR009883">
    <property type="entry name" value="YgfX"/>
</dbReference>
<evidence type="ECO:0000313" key="1">
    <source>
        <dbReference type="EMBL" id="SVB47590.1"/>
    </source>
</evidence>
<protein>
    <submittedName>
        <fullName evidence="1">Uncharacterized protein</fullName>
    </submittedName>
</protein>
<proteinExistence type="predicted"/>
<name>A0A382EAD7_9ZZZZ</name>
<accession>A0A382EAD7</accession>
<dbReference type="Pfam" id="PF07254">
    <property type="entry name" value="Cpta_toxin"/>
    <property type="match status" value="1"/>
</dbReference>
<dbReference type="EMBL" id="UINC01043488">
    <property type="protein sequence ID" value="SVB47590.1"/>
    <property type="molecule type" value="Genomic_DNA"/>
</dbReference>
<sequence length="135" mass="14520">VALKPRVSNLKLASLLLSHALAGIGCFYSGLSSYLALALGYAVLVNLCSACGDEVRLNSPRRVISLRGDGQVFELVLGDGLQHYACRQGRCCVTTWLLVFSVRSRTGEIFHISIFKDSVPAQAFCRAAVALRFGG</sequence>